<reference evidence="12" key="1">
    <citation type="journal article" date="2014" name="Genome Announc.">
        <title>De novo whole-genome sequence and genome annotation of Lichtheimia ramosa.</title>
        <authorList>
            <person name="Linde J."/>
            <person name="Schwartze V."/>
            <person name="Binder U."/>
            <person name="Lass-Florl C."/>
            <person name="Voigt K."/>
            <person name="Horn F."/>
        </authorList>
    </citation>
    <scope>NUCLEOTIDE SEQUENCE</scope>
    <source>
        <strain evidence="12">JMRC FSU:6197</strain>
    </source>
</reference>
<dbReference type="InterPro" id="IPR036236">
    <property type="entry name" value="Znf_C2H2_sf"/>
</dbReference>
<dbReference type="Pfam" id="PF00096">
    <property type="entry name" value="zf-C2H2"/>
    <property type="match status" value="2"/>
</dbReference>
<dbReference type="GO" id="GO:0005634">
    <property type="term" value="C:nucleus"/>
    <property type="evidence" value="ECO:0007669"/>
    <property type="project" value="UniProtKB-SubCell"/>
</dbReference>
<keyword evidence="4" id="KW-0677">Repeat</keyword>
<protein>
    <recommendedName>
        <fullName evidence="11">C2H2-type domain-containing protein</fullName>
    </recommendedName>
</protein>
<accession>A0A077X1E6</accession>
<evidence type="ECO:0000313" key="12">
    <source>
        <dbReference type="EMBL" id="CDS13324.1"/>
    </source>
</evidence>
<feature type="domain" description="C2H2-type" evidence="11">
    <location>
        <begin position="419"/>
        <end position="448"/>
    </location>
</feature>
<evidence type="ECO:0000256" key="2">
    <source>
        <dbReference type="ARBA" id="ARBA00010831"/>
    </source>
</evidence>
<evidence type="ECO:0000256" key="7">
    <source>
        <dbReference type="ARBA" id="ARBA00023125"/>
    </source>
</evidence>
<dbReference type="OrthoDB" id="654211at2759"/>
<dbReference type="Pfam" id="PF23561">
    <property type="entry name" value="zf-C2H2_15"/>
    <property type="match status" value="1"/>
</dbReference>
<dbReference type="PANTHER" id="PTHR45718">
    <property type="entry name" value="TRANSCRIPTIONAL ACTIVATOR CUBITUS INTERRUPTUS"/>
    <property type="match status" value="1"/>
</dbReference>
<feature type="region of interest" description="Disordered" evidence="10">
    <location>
        <begin position="238"/>
        <end position="274"/>
    </location>
</feature>
<feature type="region of interest" description="Disordered" evidence="10">
    <location>
        <begin position="181"/>
        <end position="225"/>
    </location>
</feature>
<dbReference type="GO" id="GO:0000981">
    <property type="term" value="F:DNA-binding transcription factor activity, RNA polymerase II-specific"/>
    <property type="evidence" value="ECO:0007669"/>
    <property type="project" value="TreeGrafter"/>
</dbReference>
<dbReference type="GO" id="GO:0000978">
    <property type="term" value="F:RNA polymerase II cis-regulatory region sequence-specific DNA binding"/>
    <property type="evidence" value="ECO:0007669"/>
    <property type="project" value="TreeGrafter"/>
</dbReference>
<dbReference type="PROSITE" id="PS00028">
    <property type="entry name" value="ZINC_FINGER_C2H2_1"/>
    <property type="match status" value="3"/>
</dbReference>
<organism evidence="12">
    <name type="scientific">Lichtheimia ramosa</name>
    <dbReference type="NCBI Taxonomy" id="688394"/>
    <lineage>
        <taxon>Eukaryota</taxon>
        <taxon>Fungi</taxon>
        <taxon>Fungi incertae sedis</taxon>
        <taxon>Mucoromycota</taxon>
        <taxon>Mucoromycotina</taxon>
        <taxon>Mucoromycetes</taxon>
        <taxon>Mucorales</taxon>
        <taxon>Lichtheimiaceae</taxon>
        <taxon>Lichtheimia</taxon>
    </lineage>
</organism>
<comment type="similarity">
    <text evidence="2">Belongs to the GLI C2H2-type zinc-finger protein family.</text>
</comment>
<dbReference type="AlphaFoldDB" id="A0A077X1E6"/>
<keyword evidence="6" id="KW-0862">Zinc</keyword>
<feature type="domain" description="C2H2-type" evidence="11">
    <location>
        <begin position="361"/>
        <end position="388"/>
    </location>
</feature>
<name>A0A077X1E6_9FUNG</name>
<evidence type="ECO:0000256" key="3">
    <source>
        <dbReference type="ARBA" id="ARBA00022723"/>
    </source>
</evidence>
<evidence type="ECO:0000256" key="6">
    <source>
        <dbReference type="ARBA" id="ARBA00022833"/>
    </source>
</evidence>
<dbReference type="FunFam" id="3.30.160.60:FF:002343">
    <property type="entry name" value="Zinc finger protein 33A"/>
    <property type="match status" value="1"/>
</dbReference>
<dbReference type="EMBL" id="LK023379">
    <property type="protein sequence ID" value="CDS13324.1"/>
    <property type="molecule type" value="Genomic_DNA"/>
</dbReference>
<feature type="compositionally biased region" description="Low complexity" evidence="10">
    <location>
        <begin position="246"/>
        <end position="256"/>
    </location>
</feature>
<dbReference type="PANTHER" id="PTHR45718:SF8">
    <property type="entry name" value="GLIS FAMILY ZINC FINGER 2"/>
    <property type="match status" value="1"/>
</dbReference>
<evidence type="ECO:0000259" key="11">
    <source>
        <dbReference type="PROSITE" id="PS50157"/>
    </source>
</evidence>
<evidence type="ECO:0000256" key="4">
    <source>
        <dbReference type="ARBA" id="ARBA00022737"/>
    </source>
</evidence>
<evidence type="ECO:0000256" key="9">
    <source>
        <dbReference type="PROSITE-ProRule" id="PRU00042"/>
    </source>
</evidence>
<dbReference type="InterPro" id="IPR043359">
    <property type="entry name" value="GLI-like"/>
</dbReference>
<feature type="domain" description="C2H2-type" evidence="11">
    <location>
        <begin position="389"/>
        <end position="418"/>
    </location>
</feature>
<evidence type="ECO:0000256" key="8">
    <source>
        <dbReference type="ARBA" id="ARBA00023242"/>
    </source>
</evidence>
<dbReference type="SMART" id="SM00355">
    <property type="entry name" value="ZnF_C2H2"/>
    <property type="match status" value="4"/>
</dbReference>
<proteinExistence type="inferred from homology"/>
<feature type="region of interest" description="Disordered" evidence="10">
    <location>
        <begin position="439"/>
        <end position="477"/>
    </location>
</feature>
<feature type="compositionally biased region" description="Low complexity" evidence="10">
    <location>
        <begin position="265"/>
        <end position="274"/>
    </location>
</feature>
<evidence type="ECO:0000256" key="5">
    <source>
        <dbReference type="ARBA" id="ARBA00022771"/>
    </source>
</evidence>
<keyword evidence="8" id="KW-0539">Nucleus</keyword>
<keyword evidence="5 9" id="KW-0863">Zinc-finger</keyword>
<dbReference type="PROSITE" id="PS50157">
    <property type="entry name" value="ZINC_FINGER_C2H2_2"/>
    <property type="match status" value="3"/>
</dbReference>
<comment type="subcellular location">
    <subcellularLocation>
        <location evidence="1">Nucleus</location>
    </subcellularLocation>
</comment>
<dbReference type="InterPro" id="IPR056436">
    <property type="entry name" value="Znf-C2H2_ZIC1-5/GLI1-3-like"/>
</dbReference>
<sequence length="477" mass="54323">MPDTTKQHHSSMIDASTAMMANSSQFLQSNDPASCFHLMDYNSVTPAPIVKSQGAVASGDYFTPLQQQQQQQQPTMNHFMYQQPNYHDHPASIYQQPLQQPIIESSNMVNAFQNPMHSNMMIPTNMYPPPSFVSTTTAPISPPYTYDQNLMNLQPPLMMNDPQSQMNYPNKEMYAQHQHPPVTGTATATTTTTTMRRQSMPRRHTVSTPYQPVNKGKEPEPEMPQNKLRKVLRAKRHRSLGKLNVTTNATTATTATSSPVDKWMSPDTSSSSSICSPILSATSTVNEFDQMLLLEKLQQQQQSSNTIAPPSSSSKQGDEEEQLQCLWSECYLEMKTLDELITHVKEIHIGSGKALYYCGWKDCPRNQKPFTKRHKMHNHLRTHTGERPFECTEPGCGKRFSRPDSLTTHAKIHSNVRPYLCQYENCGKAYYHLRSLRKHERTHEEQQQQQNESDAVEERNTTHAVPKSGDTQLDWMF</sequence>
<feature type="compositionally biased region" description="Low complexity" evidence="10">
    <location>
        <begin position="183"/>
        <end position="194"/>
    </location>
</feature>
<keyword evidence="3" id="KW-0479">Metal-binding</keyword>
<evidence type="ECO:0000256" key="1">
    <source>
        <dbReference type="ARBA" id="ARBA00004123"/>
    </source>
</evidence>
<dbReference type="SUPFAM" id="SSF57667">
    <property type="entry name" value="beta-beta-alpha zinc fingers"/>
    <property type="match status" value="3"/>
</dbReference>
<dbReference type="InterPro" id="IPR013087">
    <property type="entry name" value="Znf_C2H2_type"/>
</dbReference>
<keyword evidence="7" id="KW-0238">DNA-binding</keyword>
<gene>
    <name evidence="12" type="ORF">LRAMOSA05502</name>
</gene>
<dbReference type="GO" id="GO:0008270">
    <property type="term" value="F:zinc ion binding"/>
    <property type="evidence" value="ECO:0007669"/>
    <property type="project" value="UniProtKB-KW"/>
</dbReference>
<evidence type="ECO:0000256" key="10">
    <source>
        <dbReference type="SAM" id="MobiDB-lite"/>
    </source>
</evidence>
<dbReference type="Gene3D" id="3.30.160.60">
    <property type="entry name" value="Classic Zinc Finger"/>
    <property type="match status" value="4"/>
</dbReference>